<evidence type="ECO:0000256" key="7">
    <source>
        <dbReference type="HAMAP-Rule" id="MF_00599"/>
    </source>
</evidence>
<comment type="similarity">
    <text evidence="7">Belongs to the FtsB family.</text>
</comment>
<protein>
    <recommendedName>
        <fullName evidence="7">Cell division protein FtsB</fullName>
    </recommendedName>
</protein>
<evidence type="ECO:0000256" key="2">
    <source>
        <dbReference type="ARBA" id="ARBA00022618"/>
    </source>
</evidence>
<reference evidence="9 10" key="1">
    <citation type="submission" date="2024-11" db="EMBL/GenBank/DDBJ databases">
        <title>First Report of Moraxella oculi in Brazil in an Infectious Bovine Keratoconjunctivitis Outbreak.</title>
        <authorList>
            <person name="Carvalho C.V."/>
            <person name="Domingues R."/>
            <person name="Coutinho C."/>
            <person name="Honorio N.T.B.S."/>
            <person name="Faza D.R.L.R."/>
            <person name="Carvalho W.A."/>
            <person name="Machado A.B.F."/>
            <person name="Martins M.F."/>
            <person name="Gaspar E.B."/>
        </authorList>
    </citation>
    <scope>NUCLEOTIDE SEQUENCE [LARGE SCALE GENOMIC DNA]</scope>
    <source>
        <strain evidence="9 10">2117LE</strain>
    </source>
</reference>
<dbReference type="Pfam" id="PF04977">
    <property type="entry name" value="DivIC"/>
    <property type="match status" value="1"/>
</dbReference>
<name>A0ABW8U720_9GAMM</name>
<keyword evidence="7" id="KW-0997">Cell inner membrane</keyword>
<evidence type="ECO:0000256" key="3">
    <source>
        <dbReference type="ARBA" id="ARBA00022692"/>
    </source>
</evidence>
<feature type="topological domain" description="Cytoplasmic" evidence="7">
    <location>
        <begin position="1"/>
        <end position="24"/>
    </location>
</feature>
<evidence type="ECO:0000256" key="6">
    <source>
        <dbReference type="ARBA" id="ARBA00023306"/>
    </source>
</evidence>
<dbReference type="PANTHER" id="PTHR37485:SF1">
    <property type="entry name" value="CELL DIVISION PROTEIN FTSB"/>
    <property type="match status" value="1"/>
</dbReference>
<sequence>MVNATTKQSLTDTPKRLGVIGHLCLIGLGLVILMVLQHRYWYGENGHASVQTLHEQVAKQKAINIEQAYINNLLRADVHDLKTQTSAIEEHARIDLGLIKSGETFFQMSNAPITYSHQNFNDEADVVEPIDGLEIENAAP</sequence>
<gene>
    <name evidence="7" type="primary">ftsB</name>
    <name evidence="9" type="ORF">ACJHVH_02480</name>
</gene>
<dbReference type="InterPro" id="IPR007060">
    <property type="entry name" value="FtsL/DivIC"/>
</dbReference>
<keyword evidence="6 7" id="KW-0131">Cell cycle</keyword>
<evidence type="ECO:0000256" key="5">
    <source>
        <dbReference type="ARBA" id="ARBA00023136"/>
    </source>
</evidence>
<feature type="topological domain" description="Periplasmic" evidence="7">
    <location>
        <begin position="43"/>
        <end position="140"/>
    </location>
</feature>
<accession>A0ABW8U720</accession>
<dbReference type="Proteomes" id="UP001624684">
    <property type="component" value="Unassembled WGS sequence"/>
</dbReference>
<keyword evidence="3 7" id="KW-0812">Transmembrane</keyword>
<comment type="subunit">
    <text evidence="7">Part of a complex composed of FtsB, FtsL and FtsQ.</text>
</comment>
<keyword evidence="4 7" id="KW-1133">Transmembrane helix</keyword>
<proteinExistence type="inferred from homology"/>
<keyword evidence="5 7" id="KW-0472">Membrane</keyword>
<feature type="transmembrane region" description="Helical" evidence="8">
    <location>
        <begin position="17"/>
        <end position="36"/>
    </location>
</feature>
<evidence type="ECO:0000256" key="8">
    <source>
        <dbReference type="SAM" id="Phobius"/>
    </source>
</evidence>
<keyword evidence="2 7" id="KW-0132">Cell division</keyword>
<comment type="caution">
    <text evidence="9">The sequence shown here is derived from an EMBL/GenBank/DDBJ whole genome shotgun (WGS) entry which is preliminary data.</text>
</comment>
<evidence type="ECO:0000313" key="10">
    <source>
        <dbReference type="Proteomes" id="UP001624684"/>
    </source>
</evidence>
<dbReference type="PANTHER" id="PTHR37485">
    <property type="entry name" value="CELL DIVISION PROTEIN FTSB"/>
    <property type="match status" value="1"/>
</dbReference>
<dbReference type="RefSeq" id="WP_407068645.1">
    <property type="nucleotide sequence ID" value="NZ_JBJJXE010000002.1"/>
</dbReference>
<organism evidence="9 10">
    <name type="scientific">Moraxella oculi</name>
    <dbReference type="NCBI Taxonomy" id="2940516"/>
    <lineage>
        <taxon>Bacteria</taxon>
        <taxon>Pseudomonadati</taxon>
        <taxon>Pseudomonadota</taxon>
        <taxon>Gammaproteobacteria</taxon>
        <taxon>Moraxellales</taxon>
        <taxon>Moraxellaceae</taxon>
        <taxon>Moraxella</taxon>
    </lineage>
</organism>
<evidence type="ECO:0000313" key="9">
    <source>
        <dbReference type="EMBL" id="MFL1731872.1"/>
    </source>
</evidence>
<keyword evidence="10" id="KW-1185">Reference proteome</keyword>
<keyword evidence="1 7" id="KW-1003">Cell membrane</keyword>
<dbReference type="EMBL" id="JBJJXE010000002">
    <property type="protein sequence ID" value="MFL1731872.1"/>
    <property type="molecule type" value="Genomic_DNA"/>
</dbReference>
<comment type="subcellular location">
    <subcellularLocation>
        <location evidence="7">Cell inner membrane</location>
        <topology evidence="7">Single-pass type II membrane protein</topology>
    </subcellularLocation>
    <text evidence="7">Localizes to the division septum.</text>
</comment>
<evidence type="ECO:0000256" key="1">
    <source>
        <dbReference type="ARBA" id="ARBA00022475"/>
    </source>
</evidence>
<dbReference type="HAMAP" id="MF_00599">
    <property type="entry name" value="FtsB"/>
    <property type="match status" value="1"/>
</dbReference>
<dbReference type="InterPro" id="IPR023081">
    <property type="entry name" value="Cell_div_FtsB"/>
</dbReference>
<comment type="function">
    <text evidence="7">Essential cell division protein. May link together the upstream cell division proteins, which are predominantly cytoplasmic, with the downstream cell division proteins, which are predominantly periplasmic.</text>
</comment>
<evidence type="ECO:0000256" key="4">
    <source>
        <dbReference type="ARBA" id="ARBA00022989"/>
    </source>
</evidence>